<comment type="caution">
    <text evidence="4">The sequence shown here is derived from an EMBL/GenBank/DDBJ whole genome shotgun (WGS) entry which is preliminary data.</text>
</comment>
<dbReference type="Pfam" id="PF06863">
    <property type="entry name" value="DUF1254"/>
    <property type="match status" value="1"/>
</dbReference>
<sequence length="449" mass="50076">MRPHAALLTVTVAALLSACAHKQEPHKQEPVPSASTTADQDVADAYVYLLGRLLVLRQEQVDFQKERFRWNEMRHRDVGGVSWANPNLDVVYSEAWIGVDERTCMVFSVPLIKGRYYTVQFLNGWGETVANINQRNYPQRAAARYGLCLKGASVQLQPDVRRIDLPGKTARVLARVEIGKNRKQAVQLQRQIQIRMTGTPRIDPVPATPAFANTRLPGVEAFDSAALALDSEPDINPGMEPLQARVRQIAADVAANPAQRERIDRVIRDKAIPQFMQSLTTEIGTARNGWARPMDVGQYGSDYKARTRTNFAGIWANTAQEVVYFQGVTDGEGGRLNGTNTYTMTFPKADLPAAHVRYFWSVIAVDAVKFRVMENPKKRYLLNKESRLQYGSDGSLTLYFAPEKPSGAPDGNWLPTPGGQDYHLTFRTYGPDAVVSGGNWYPPPMVRAQ</sequence>
<proteinExistence type="predicted"/>
<dbReference type="InterPro" id="IPR037049">
    <property type="entry name" value="DUF1214_C_sf"/>
</dbReference>
<dbReference type="SUPFAM" id="SSF160935">
    <property type="entry name" value="VPA0735-like"/>
    <property type="match status" value="1"/>
</dbReference>
<dbReference type="Proteomes" id="UP000701702">
    <property type="component" value="Unassembled WGS sequence"/>
</dbReference>
<evidence type="ECO:0000313" key="4">
    <source>
        <dbReference type="EMBL" id="CAG9172457.1"/>
    </source>
</evidence>
<dbReference type="EMBL" id="CAJZAF010000011">
    <property type="protein sequence ID" value="CAG9172457.1"/>
    <property type="molecule type" value="Genomic_DNA"/>
</dbReference>
<feature type="domain" description="DUF1214" evidence="2">
    <location>
        <begin position="321"/>
        <end position="432"/>
    </location>
</feature>
<keyword evidence="1" id="KW-0732">Signal</keyword>
<organism evidence="4 5">
    <name type="scientific">Cupriavidus pinatubonensis</name>
    <dbReference type="NCBI Taxonomy" id="248026"/>
    <lineage>
        <taxon>Bacteria</taxon>
        <taxon>Pseudomonadati</taxon>
        <taxon>Pseudomonadota</taxon>
        <taxon>Betaproteobacteria</taxon>
        <taxon>Burkholderiales</taxon>
        <taxon>Burkholderiaceae</taxon>
        <taxon>Cupriavidus</taxon>
    </lineage>
</organism>
<accession>A0ABN7YGD0</accession>
<dbReference type="Gene3D" id="2.60.40.1610">
    <property type="entry name" value="Domain of unknown function DUF1254"/>
    <property type="match status" value="1"/>
</dbReference>
<protein>
    <recommendedName>
        <fullName evidence="6">Lipoprotein</fullName>
    </recommendedName>
</protein>
<feature type="chain" id="PRO_5047319796" description="Lipoprotein" evidence="1">
    <location>
        <begin position="23"/>
        <end position="449"/>
    </location>
</feature>
<evidence type="ECO:0000313" key="5">
    <source>
        <dbReference type="Proteomes" id="UP000701702"/>
    </source>
</evidence>
<reference evidence="4 5" key="1">
    <citation type="submission" date="2021-08" db="EMBL/GenBank/DDBJ databases">
        <authorList>
            <person name="Peeters C."/>
        </authorList>
    </citation>
    <scope>NUCLEOTIDE SEQUENCE [LARGE SCALE GENOMIC DNA]</scope>
    <source>
        <strain evidence="4 5">LMG 23994</strain>
    </source>
</reference>
<feature type="signal peptide" evidence="1">
    <location>
        <begin position="1"/>
        <end position="22"/>
    </location>
</feature>
<dbReference type="RefSeq" id="WP_224002299.1">
    <property type="nucleotide sequence ID" value="NZ_CAJZAF010000011.1"/>
</dbReference>
<evidence type="ECO:0000259" key="3">
    <source>
        <dbReference type="Pfam" id="PF06863"/>
    </source>
</evidence>
<keyword evidence="5" id="KW-1185">Reference proteome</keyword>
<dbReference type="InterPro" id="IPR037050">
    <property type="entry name" value="DUF1254_sf"/>
</dbReference>
<dbReference type="InterPro" id="IPR010679">
    <property type="entry name" value="DUF1254"/>
</dbReference>
<dbReference type="Gene3D" id="2.60.120.600">
    <property type="entry name" value="Domain of unknown function DUF1214, C-terminal domain"/>
    <property type="match status" value="1"/>
</dbReference>
<evidence type="ECO:0000259" key="2">
    <source>
        <dbReference type="Pfam" id="PF06742"/>
    </source>
</evidence>
<evidence type="ECO:0000256" key="1">
    <source>
        <dbReference type="SAM" id="SignalP"/>
    </source>
</evidence>
<dbReference type="PANTHER" id="PTHR36509:SF2">
    <property type="entry name" value="BLL3101 PROTEIN"/>
    <property type="match status" value="1"/>
</dbReference>
<evidence type="ECO:0008006" key="6">
    <source>
        <dbReference type="Google" id="ProtNLM"/>
    </source>
</evidence>
<dbReference type="PANTHER" id="PTHR36509">
    <property type="entry name" value="BLL3101 PROTEIN"/>
    <property type="match status" value="1"/>
</dbReference>
<dbReference type="Pfam" id="PF06742">
    <property type="entry name" value="DUF1214"/>
    <property type="match status" value="1"/>
</dbReference>
<dbReference type="InterPro" id="IPR010621">
    <property type="entry name" value="DUF1214"/>
</dbReference>
<dbReference type="PROSITE" id="PS51257">
    <property type="entry name" value="PROKAR_LIPOPROTEIN"/>
    <property type="match status" value="1"/>
</dbReference>
<gene>
    <name evidence="4" type="ORF">LMG23994_02404</name>
</gene>
<feature type="domain" description="DUF1254" evidence="3">
    <location>
        <begin position="82"/>
        <end position="195"/>
    </location>
</feature>
<name>A0ABN7YGD0_9BURK</name>